<organism evidence="2 3">
    <name type="scientific">Potamilus streckersoni</name>
    <dbReference type="NCBI Taxonomy" id="2493646"/>
    <lineage>
        <taxon>Eukaryota</taxon>
        <taxon>Metazoa</taxon>
        <taxon>Spiralia</taxon>
        <taxon>Lophotrochozoa</taxon>
        <taxon>Mollusca</taxon>
        <taxon>Bivalvia</taxon>
        <taxon>Autobranchia</taxon>
        <taxon>Heteroconchia</taxon>
        <taxon>Palaeoheterodonta</taxon>
        <taxon>Unionida</taxon>
        <taxon>Unionoidea</taxon>
        <taxon>Unionidae</taxon>
        <taxon>Ambleminae</taxon>
        <taxon>Lampsilini</taxon>
        <taxon>Potamilus</taxon>
    </lineage>
</organism>
<name>A0AAE0SSK6_9BIVA</name>
<keyword evidence="3" id="KW-1185">Reference proteome</keyword>
<protein>
    <submittedName>
        <fullName evidence="2">Uncharacterized protein</fullName>
    </submittedName>
</protein>
<reference evidence="2" key="2">
    <citation type="journal article" date="2021" name="Genome Biol. Evol.">
        <title>Developing a high-quality reference genome for a parasitic bivalve with doubly uniparental inheritance (Bivalvia: Unionida).</title>
        <authorList>
            <person name="Smith C.H."/>
        </authorList>
    </citation>
    <scope>NUCLEOTIDE SEQUENCE</scope>
    <source>
        <strain evidence="2">CHS0354</strain>
        <tissue evidence="2">Mantle</tissue>
    </source>
</reference>
<feature type="compositionally biased region" description="Acidic residues" evidence="1">
    <location>
        <begin position="152"/>
        <end position="161"/>
    </location>
</feature>
<dbReference type="EMBL" id="JAEAOA010000592">
    <property type="protein sequence ID" value="KAK3596989.1"/>
    <property type="molecule type" value="Genomic_DNA"/>
</dbReference>
<dbReference type="AlphaFoldDB" id="A0AAE0SSK6"/>
<evidence type="ECO:0000313" key="2">
    <source>
        <dbReference type="EMBL" id="KAK3596989.1"/>
    </source>
</evidence>
<evidence type="ECO:0000313" key="3">
    <source>
        <dbReference type="Proteomes" id="UP001195483"/>
    </source>
</evidence>
<reference evidence="2" key="1">
    <citation type="journal article" date="2021" name="Genome Biol. Evol.">
        <title>A High-Quality Reference Genome for a Parasitic Bivalve with Doubly Uniparental Inheritance (Bivalvia: Unionida).</title>
        <authorList>
            <person name="Smith C.H."/>
        </authorList>
    </citation>
    <scope>NUCLEOTIDE SEQUENCE</scope>
    <source>
        <strain evidence="2">CHS0354</strain>
    </source>
</reference>
<accession>A0AAE0SSK6</accession>
<gene>
    <name evidence="2" type="ORF">CHS0354_009126</name>
</gene>
<dbReference type="Proteomes" id="UP001195483">
    <property type="component" value="Unassembled WGS sequence"/>
</dbReference>
<feature type="compositionally biased region" description="Acidic residues" evidence="1">
    <location>
        <begin position="124"/>
        <end position="137"/>
    </location>
</feature>
<reference evidence="2" key="3">
    <citation type="submission" date="2023-05" db="EMBL/GenBank/DDBJ databases">
        <authorList>
            <person name="Smith C.H."/>
        </authorList>
    </citation>
    <scope>NUCLEOTIDE SEQUENCE</scope>
    <source>
        <strain evidence="2">CHS0354</strain>
        <tissue evidence="2">Mantle</tissue>
    </source>
</reference>
<feature type="region of interest" description="Disordered" evidence="1">
    <location>
        <begin position="115"/>
        <end position="161"/>
    </location>
</feature>
<evidence type="ECO:0000256" key="1">
    <source>
        <dbReference type="SAM" id="MobiDB-lite"/>
    </source>
</evidence>
<proteinExistence type="predicted"/>
<sequence>MLDREVILPTDPYVGKTPDEASKSLPQYVAEYRKAMWEANEESRTKTGTPIRHQKDAYDLKVYGQSFSDDDLVKWTGQWRSVKRVTDVTYLIGRTNHKTTQVVNFNRLQPCFVQTESETQQTDSQEETTDSGDDTEKDEVSPYPIMLKGSDEECCEETPPL</sequence>
<comment type="caution">
    <text evidence="2">The sequence shown here is derived from an EMBL/GenBank/DDBJ whole genome shotgun (WGS) entry which is preliminary data.</text>
</comment>